<evidence type="ECO:0000256" key="1">
    <source>
        <dbReference type="ARBA" id="ARBA00001941"/>
    </source>
</evidence>
<dbReference type="InterPro" id="IPR001160">
    <property type="entry name" value="Peptidase_M20C"/>
</dbReference>
<gene>
    <name evidence="19" type="ORF">D8M04_07945</name>
</gene>
<dbReference type="EC" id="3.4.13.18" evidence="10"/>
<dbReference type="EMBL" id="RCHR01000002">
    <property type="protein sequence ID" value="RLL47107.1"/>
    <property type="molecule type" value="Genomic_DNA"/>
</dbReference>
<dbReference type="Pfam" id="PF01546">
    <property type="entry name" value="Peptidase_M20"/>
    <property type="match status" value="1"/>
</dbReference>
<organism evidence="19 20">
    <name type="scientific">Oceanobacillus piezotolerans</name>
    <dbReference type="NCBI Taxonomy" id="2448030"/>
    <lineage>
        <taxon>Bacteria</taxon>
        <taxon>Bacillati</taxon>
        <taxon>Bacillota</taxon>
        <taxon>Bacilli</taxon>
        <taxon>Bacillales</taxon>
        <taxon>Bacillaceae</taxon>
        <taxon>Oceanobacillus</taxon>
    </lineage>
</organism>
<comment type="cofactor">
    <cofactor evidence="2">
        <name>Zn(2+)</name>
        <dbReference type="ChEBI" id="CHEBI:29105"/>
    </cofactor>
</comment>
<keyword evidence="3" id="KW-0645">Protease</keyword>
<proteinExistence type="inferred from homology"/>
<evidence type="ECO:0000256" key="6">
    <source>
        <dbReference type="ARBA" id="ARBA00022833"/>
    </source>
</evidence>
<name>A0A498DDR8_9BACI</name>
<evidence type="ECO:0000256" key="8">
    <source>
        <dbReference type="ARBA" id="ARBA00023285"/>
    </source>
</evidence>
<dbReference type="SUPFAM" id="SSF53187">
    <property type="entry name" value="Zn-dependent exopeptidases"/>
    <property type="match status" value="1"/>
</dbReference>
<dbReference type="FunFam" id="3.40.630.10:FF:000015">
    <property type="entry name" value="Aminoacyl-histidine dipeptidase PepD"/>
    <property type="match status" value="1"/>
</dbReference>
<dbReference type="InterPro" id="IPR002933">
    <property type="entry name" value="Peptidase_M20"/>
</dbReference>
<evidence type="ECO:0000256" key="5">
    <source>
        <dbReference type="ARBA" id="ARBA00022801"/>
    </source>
</evidence>
<keyword evidence="7" id="KW-0482">Metalloprotease</keyword>
<evidence type="ECO:0000256" key="16">
    <source>
        <dbReference type="ARBA" id="ARBA00077688"/>
    </source>
</evidence>
<dbReference type="Proteomes" id="UP000270219">
    <property type="component" value="Unassembled WGS sequence"/>
</dbReference>
<evidence type="ECO:0000256" key="17">
    <source>
        <dbReference type="ARBA" id="ARBA00078074"/>
    </source>
</evidence>
<evidence type="ECO:0000256" key="14">
    <source>
        <dbReference type="ARBA" id="ARBA00075285"/>
    </source>
</evidence>
<evidence type="ECO:0000313" key="19">
    <source>
        <dbReference type="EMBL" id="RLL47107.1"/>
    </source>
</evidence>
<evidence type="ECO:0000256" key="12">
    <source>
        <dbReference type="ARBA" id="ARBA00061423"/>
    </source>
</evidence>
<dbReference type="Gene3D" id="3.40.630.10">
    <property type="entry name" value="Zn peptidases"/>
    <property type="match status" value="2"/>
</dbReference>
<evidence type="ECO:0000256" key="15">
    <source>
        <dbReference type="ARBA" id="ARBA00076004"/>
    </source>
</evidence>
<evidence type="ECO:0000256" key="9">
    <source>
        <dbReference type="ARBA" id="ARBA00036421"/>
    </source>
</evidence>
<keyword evidence="8" id="KW-0170">Cobalt</keyword>
<dbReference type="InterPro" id="IPR011650">
    <property type="entry name" value="Peptidase_M20_dimer"/>
</dbReference>
<keyword evidence="20" id="KW-1185">Reference proteome</keyword>
<dbReference type="PRINTS" id="PR00934">
    <property type="entry name" value="XHISDIPTASE"/>
</dbReference>
<keyword evidence="6" id="KW-0862">Zinc</keyword>
<dbReference type="AlphaFoldDB" id="A0A498DDR8"/>
<dbReference type="GO" id="GO:0006508">
    <property type="term" value="P:proteolysis"/>
    <property type="evidence" value="ECO:0007669"/>
    <property type="project" value="UniProtKB-KW"/>
</dbReference>
<dbReference type="NCBIfam" id="TIGR01893">
    <property type="entry name" value="aa-his-dipept"/>
    <property type="match status" value="1"/>
</dbReference>
<evidence type="ECO:0000256" key="11">
    <source>
        <dbReference type="ARBA" id="ARBA00044252"/>
    </source>
</evidence>
<evidence type="ECO:0000256" key="3">
    <source>
        <dbReference type="ARBA" id="ARBA00022670"/>
    </source>
</evidence>
<comment type="cofactor">
    <cofactor evidence="1">
        <name>Co(2+)</name>
        <dbReference type="ChEBI" id="CHEBI:48828"/>
    </cofactor>
</comment>
<comment type="similarity">
    <text evidence="12">Belongs to the peptidase M20C family.</text>
</comment>
<dbReference type="FunFam" id="3.40.630.10:FF:000072">
    <property type="entry name" value="Aminoacyl-histidine dipeptidase"/>
    <property type="match status" value="1"/>
</dbReference>
<evidence type="ECO:0000313" key="20">
    <source>
        <dbReference type="Proteomes" id="UP000270219"/>
    </source>
</evidence>
<evidence type="ECO:0000256" key="2">
    <source>
        <dbReference type="ARBA" id="ARBA00001947"/>
    </source>
</evidence>
<reference evidence="19 20" key="1">
    <citation type="submission" date="2018-10" db="EMBL/GenBank/DDBJ databases">
        <title>Oceanobacillus sp. YLB-02 draft genome.</title>
        <authorList>
            <person name="Yu L."/>
        </authorList>
    </citation>
    <scope>NUCLEOTIDE SEQUENCE [LARGE SCALE GENOMIC DNA]</scope>
    <source>
        <strain evidence="19 20">YLB-02</strain>
    </source>
</reference>
<keyword evidence="4" id="KW-0479">Metal-binding</keyword>
<evidence type="ECO:0000256" key="13">
    <source>
        <dbReference type="ARBA" id="ARBA00071271"/>
    </source>
</evidence>
<comment type="catalytic activity">
    <reaction evidence="9">
        <text>Hydrolysis of dipeptides, preferentially hydrophobic dipeptides including prolyl amino acids.</text>
        <dbReference type="EC" id="3.4.13.18"/>
    </reaction>
</comment>
<evidence type="ECO:0000259" key="18">
    <source>
        <dbReference type="Pfam" id="PF07687"/>
    </source>
</evidence>
<feature type="domain" description="Peptidase M20 dimerisation" evidence="18">
    <location>
        <begin position="208"/>
        <end position="293"/>
    </location>
</feature>
<keyword evidence="5" id="KW-0378">Hydrolase</keyword>
<dbReference type="GO" id="GO:0046872">
    <property type="term" value="F:metal ion binding"/>
    <property type="evidence" value="ECO:0007669"/>
    <property type="project" value="UniProtKB-KW"/>
</dbReference>
<protein>
    <recommendedName>
        <fullName evidence="13">Cytosol non-specific dipeptidase</fullName>
        <ecNumber evidence="10">3.4.13.18</ecNumber>
    </recommendedName>
    <alternativeName>
        <fullName evidence="16">Aminoacyl-histidine dipeptidase</fullName>
    </alternativeName>
    <alternativeName>
        <fullName evidence="15">Beta-alanyl-histidine dipeptidase</fullName>
    </alternativeName>
    <alternativeName>
        <fullName evidence="14">Carnosinase</fullName>
    </alternativeName>
    <alternativeName>
        <fullName evidence="11">Peptidase D</fullName>
    </alternativeName>
    <alternativeName>
        <fullName evidence="17">Xaa-His dipeptidase</fullName>
    </alternativeName>
</protein>
<dbReference type="CDD" id="cd03890">
    <property type="entry name" value="M20_pepD"/>
    <property type="match status" value="1"/>
</dbReference>
<evidence type="ECO:0000256" key="7">
    <source>
        <dbReference type="ARBA" id="ARBA00023049"/>
    </source>
</evidence>
<dbReference type="OrthoDB" id="9773892at2"/>
<dbReference type="Pfam" id="PF07687">
    <property type="entry name" value="M20_dimer"/>
    <property type="match status" value="1"/>
</dbReference>
<dbReference type="PANTHER" id="PTHR43501:SF1">
    <property type="entry name" value="CYTOSOL NON-SPECIFIC DIPEPTIDASE"/>
    <property type="match status" value="1"/>
</dbReference>
<sequence>MYDSLQKLYEIPVFHFFSEISQIPRCSGNEKEISDYLVRFALERELEVTQDEALNVIIKKPATEGYEHAPTVIIQGHMDMVCEKNEGTIHDFNKDPLKLRIKNDCLYATDTTLGADNGVAVAYALALLDATDIPHPALEIVITTEEETTMKGALTVDPSLFKGKFLINIDSEEDGKLLVSSAGGLQTILEIPIIEEPTHEEYVSYNLSVKGLIGGHSGIEIDQERGNALKIMGRLLYDLSTRFSFVIQHVRGGMASNAIPREAIVTIGLSEGEVNQFKRELQSWTTILKKEYAISDPDVFIELEQVGDSLSTCFSEETKRKLIATLMLLPNGIQSMSMDLKGLVESSVNVGKVATTKTSIIIESDVRSSVKSRKYAISDQSRLVAESLDCKFRVTSDYPEWPYNPNSKIRQLFEKVYYEREGKDIEVISVHAGIECGIFIEKIPGLDAISIGPDMYDVHTPNEHVNIPSMLNNWGYFLDVLKEMK</sequence>
<accession>A0A498DDR8</accession>
<evidence type="ECO:0000256" key="10">
    <source>
        <dbReference type="ARBA" id="ARBA00038976"/>
    </source>
</evidence>
<comment type="caution">
    <text evidence="19">The sequence shown here is derived from an EMBL/GenBank/DDBJ whole genome shotgun (WGS) entry which is preliminary data.</text>
</comment>
<dbReference type="PANTHER" id="PTHR43501">
    <property type="entry name" value="CYTOSOL NON-SPECIFIC DIPEPTIDASE"/>
    <property type="match status" value="1"/>
</dbReference>
<dbReference type="GO" id="GO:0005829">
    <property type="term" value="C:cytosol"/>
    <property type="evidence" value="ECO:0007669"/>
    <property type="project" value="TreeGrafter"/>
</dbReference>
<dbReference type="GO" id="GO:0070573">
    <property type="term" value="F:metallodipeptidase activity"/>
    <property type="evidence" value="ECO:0007669"/>
    <property type="project" value="TreeGrafter"/>
</dbReference>
<dbReference type="RefSeq" id="WP_121522358.1">
    <property type="nucleotide sequence ID" value="NZ_RCHR01000002.1"/>
</dbReference>
<dbReference type="PIRSF" id="PIRSF016599">
    <property type="entry name" value="Xaa-His_dipept"/>
    <property type="match status" value="1"/>
</dbReference>
<evidence type="ECO:0000256" key="4">
    <source>
        <dbReference type="ARBA" id="ARBA00022723"/>
    </source>
</evidence>